<feature type="region of interest" description="Disordered" evidence="1">
    <location>
        <begin position="47"/>
        <end position="68"/>
    </location>
</feature>
<reference evidence="2" key="1">
    <citation type="submission" date="2025-08" db="UniProtKB">
        <authorList>
            <consortium name="Ensembl"/>
        </authorList>
    </citation>
    <scope>IDENTIFICATION</scope>
</reference>
<organism evidence="2 3">
    <name type="scientific">Buteo japonicus</name>
    <dbReference type="NCBI Taxonomy" id="224669"/>
    <lineage>
        <taxon>Eukaryota</taxon>
        <taxon>Metazoa</taxon>
        <taxon>Chordata</taxon>
        <taxon>Craniata</taxon>
        <taxon>Vertebrata</taxon>
        <taxon>Euteleostomi</taxon>
        <taxon>Archelosauria</taxon>
        <taxon>Archosauria</taxon>
        <taxon>Dinosauria</taxon>
        <taxon>Saurischia</taxon>
        <taxon>Theropoda</taxon>
        <taxon>Coelurosauria</taxon>
        <taxon>Aves</taxon>
        <taxon>Neognathae</taxon>
        <taxon>Neoaves</taxon>
        <taxon>Telluraves</taxon>
        <taxon>Accipitrimorphae</taxon>
        <taxon>Accipitriformes</taxon>
        <taxon>Accipitridae</taxon>
        <taxon>Accipitrinae</taxon>
        <taxon>Buteo</taxon>
    </lineage>
</organism>
<dbReference type="Ensembl" id="ENSBJAT00000004700.1">
    <property type="protein sequence ID" value="ENSBJAP00000004572.1"/>
    <property type="gene ID" value="ENSBJAG00000003310.1"/>
</dbReference>
<evidence type="ECO:0000313" key="3">
    <source>
        <dbReference type="Proteomes" id="UP000694555"/>
    </source>
</evidence>
<evidence type="ECO:0000313" key="2">
    <source>
        <dbReference type="Ensembl" id="ENSBJAP00000004572.1"/>
    </source>
</evidence>
<protein>
    <submittedName>
        <fullName evidence="2">Uncharacterized protein</fullName>
    </submittedName>
</protein>
<dbReference type="AlphaFoldDB" id="A0A8C0ANU0"/>
<dbReference type="Proteomes" id="UP000694555">
    <property type="component" value="Unplaced"/>
</dbReference>
<reference evidence="2" key="2">
    <citation type="submission" date="2025-09" db="UniProtKB">
        <authorList>
            <consortium name="Ensembl"/>
        </authorList>
    </citation>
    <scope>IDENTIFICATION</scope>
</reference>
<keyword evidence="3" id="KW-1185">Reference proteome</keyword>
<name>A0A8C0ANU0_9AVES</name>
<evidence type="ECO:0000256" key="1">
    <source>
        <dbReference type="SAM" id="MobiDB-lite"/>
    </source>
</evidence>
<accession>A0A8C0ANU0</accession>
<proteinExistence type="predicted"/>
<sequence length="68" mass="7843">GWGPCGGGKRGRPGALRCPCPSRERRKISMRSCRRTRCLSMFPKARSQRRRISLKPLGQMTKQKSVRW</sequence>